<feature type="compositionally biased region" description="Polar residues" evidence="1">
    <location>
        <begin position="130"/>
        <end position="140"/>
    </location>
</feature>
<accession>A0A5J4N7I3</accession>
<evidence type="ECO:0000313" key="4">
    <source>
        <dbReference type="Proteomes" id="UP000324629"/>
    </source>
</evidence>
<dbReference type="Pfam" id="PF12937">
    <property type="entry name" value="F-box-like"/>
    <property type="match status" value="1"/>
</dbReference>
<comment type="caution">
    <text evidence="3">The sequence shown here is derived from an EMBL/GenBank/DDBJ whole genome shotgun (WGS) entry which is preliminary data.</text>
</comment>
<gene>
    <name evidence="3" type="ORF">DEA37_0006737</name>
</gene>
<organism evidence="3 4">
    <name type="scientific">Paragonimus westermani</name>
    <dbReference type="NCBI Taxonomy" id="34504"/>
    <lineage>
        <taxon>Eukaryota</taxon>
        <taxon>Metazoa</taxon>
        <taxon>Spiralia</taxon>
        <taxon>Lophotrochozoa</taxon>
        <taxon>Platyhelminthes</taxon>
        <taxon>Trematoda</taxon>
        <taxon>Digenea</taxon>
        <taxon>Plagiorchiida</taxon>
        <taxon>Troglotremata</taxon>
        <taxon>Troglotrematidae</taxon>
        <taxon>Paragonimus</taxon>
    </lineage>
</organism>
<dbReference type="SMART" id="SM00256">
    <property type="entry name" value="FBOX"/>
    <property type="match status" value="1"/>
</dbReference>
<feature type="region of interest" description="Disordered" evidence="1">
    <location>
        <begin position="130"/>
        <end position="154"/>
    </location>
</feature>
<sequence length="213" mass="24616">MDLPDHILERVFLYLSWNDRARAARVCRKWLGVFRSPLLWRRIVFTPPTRPLTRLQYDMRGYRTSCCLRAIGSYVREFRFLKSEDIFLLNRTLSLIAKYLETNPIQHRRSSKEVDIHTIATAGDYQRSAVDSTDDYTGNTDIDPVKSLASDAAEEPSILVDDSEDLTPKRDERFSDYISCITGDPDAEATLRLIMKLQERELHMSSSDTSSDE</sequence>
<dbReference type="Gene3D" id="1.20.1280.50">
    <property type="match status" value="1"/>
</dbReference>
<protein>
    <recommendedName>
        <fullName evidence="2">F-box domain-containing protein</fullName>
    </recommendedName>
</protein>
<evidence type="ECO:0000256" key="1">
    <source>
        <dbReference type="SAM" id="MobiDB-lite"/>
    </source>
</evidence>
<dbReference type="AlphaFoldDB" id="A0A5J4N7I3"/>
<dbReference type="EMBL" id="QNGE01006680">
    <property type="protein sequence ID" value="KAA3671330.1"/>
    <property type="molecule type" value="Genomic_DNA"/>
</dbReference>
<dbReference type="PANTHER" id="PTHR20872:SF1">
    <property type="entry name" value="F-BOX DOMAIN-CONTAINING PROTEIN"/>
    <property type="match status" value="1"/>
</dbReference>
<dbReference type="SUPFAM" id="SSF81383">
    <property type="entry name" value="F-box domain"/>
    <property type="match status" value="1"/>
</dbReference>
<feature type="non-terminal residue" evidence="3">
    <location>
        <position position="213"/>
    </location>
</feature>
<evidence type="ECO:0000259" key="2">
    <source>
        <dbReference type="PROSITE" id="PS50181"/>
    </source>
</evidence>
<keyword evidence="4" id="KW-1185">Reference proteome</keyword>
<dbReference type="FunFam" id="1.20.1280.50:FF:000005">
    <property type="entry name" value="F-box/LRR-repeat protein 3 isoform X1"/>
    <property type="match status" value="1"/>
</dbReference>
<feature type="domain" description="F-box" evidence="2">
    <location>
        <begin position="1"/>
        <end position="43"/>
    </location>
</feature>
<reference evidence="3 4" key="1">
    <citation type="journal article" date="2019" name="Gigascience">
        <title>Whole-genome sequence of the oriental lung fluke Paragonimus westermani.</title>
        <authorList>
            <person name="Oey H."/>
            <person name="Zakrzewski M."/>
            <person name="Narain K."/>
            <person name="Devi K.R."/>
            <person name="Agatsuma T."/>
            <person name="Nawaratna S."/>
            <person name="Gobert G.N."/>
            <person name="Jones M.K."/>
            <person name="Ragan M.A."/>
            <person name="McManus D.P."/>
            <person name="Krause L."/>
        </authorList>
    </citation>
    <scope>NUCLEOTIDE SEQUENCE [LARGE SCALE GENOMIC DNA]</scope>
    <source>
        <strain evidence="3 4">IND2009</strain>
    </source>
</reference>
<dbReference type="PANTHER" id="PTHR20872">
    <property type="match status" value="1"/>
</dbReference>
<evidence type="ECO:0000313" key="3">
    <source>
        <dbReference type="EMBL" id="KAA3671330.1"/>
    </source>
</evidence>
<dbReference type="InterPro" id="IPR001810">
    <property type="entry name" value="F-box_dom"/>
</dbReference>
<name>A0A5J4N7I3_9TREM</name>
<dbReference type="InterPro" id="IPR036047">
    <property type="entry name" value="F-box-like_dom_sf"/>
</dbReference>
<dbReference type="Proteomes" id="UP000324629">
    <property type="component" value="Unassembled WGS sequence"/>
</dbReference>
<proteinExistence type="predicted"/>
<dbReference type="PROSITE" id="PS50181">
    <property type="entry name" value="FBOX"/>
    <property type="match status" value="1"/>
</dbReference>